<proteinExistence type="predicted"/>
<keyword evidence="9" id="KW-1185">Reference proteome</keyword>
<dbReference type="Pfam" id="PF01590">
    <property type="entry name" value="GAF"/>
    <property type="match status" value="1"/>
</dbReference>
<dbReference type="PANTHER" id="PTHR21706">
    <property type="entry name" value="TRANSMEMBRANE PROTEIN 65"/>
    <property type="match status" value="1"/>
</dbReference>
<dbReference type="GO" id="GO:0005739">
    <property type="term" value="C:mitochondrion"/>
    <property type="evidence" value="ECO:0007669"/>
    <property type="project" value="TreeGrafter"/>
</dbReference>
<organism evidence="8 9">
    <name type="scientific">Nitzschia inconspicua</name>
    <dbReference type="NCBI Taxonomy" id="303405"/>
    <lineage>
        <taxon>Eukaryota</taxon>
        <taxon>Sar</taxon>
        <taxon>Stramenopiles</taxon>
        <taxon>Ochrophyta</taxon>
        <taxon>Bacillariophyta</taxon>
        <taxon>Bacillariophyceae</taxon>
        <taxon>Bacillariophycidae</taxon>
        <taxon>Bacillariales</taxon>
        <taxon>Bacillariaceae</taxon>
        <taxon>Nitzschia</taxon>
    </lineage>
</organism>
<feature type="region of interest" description="Disordered" evidence="5">
    <location>
        <begin position="353"/>
        <end position="374"/>
    </location>
</feature>
<feature type="region of interest" description="Disordered" evidence="5">
    <location>
        <begin position="21"/>
        <end position="54"/>
    </location>
</feature>
<reference evidence="8" key="2">
    <citation type="submission" date="2021-04" db="EMBL/GenBank/DDBJ databases">
        <authorList>
            <person name="Podell S."/>
        </authorList>
    </citation>
    <scope>NUCLEOTIDE SEQUENCE</scope>
    <source>
        <strain evidence="8">Hildebrandi</strain>
    </source>
</reference>
<name>A0A9K3Q8C1_9STRA</name>
<dbReference type="Proteomes" id="UP000693970">
    <property type="component" value="Unassembled WGS sequence"/>
</dbReference>
<feature type="compositionally biased region" description="Polar residues" evidence="5">
    <location>
        <begin position="353"/>
        <end position="362"/>
    </location>
</feature>
<evidence type="ECO:0000256" key="4">
    <source>
        <dbReference type="ARBA" id="ARBA00023136"/>
    </source>
</evidence>
<evidence type="ECO:0000313" key="9">
    <source>
        <dbReference type="Proteomes" id="UP000693970"/>
    </source>
</evidence>
<feature type="compositionally biased region" description="Basic residues" evidence="5">
    <location>
        <begin position="24"/>
        <end position="37"/>
    </location>
</feature>
<feature type="compositionally biased region" description="Gly residues" evidence="5">
    <location>
        <begin position="475"/>
        <end position="484"/>
    </location>
</feature>
<evidence type="ECO:0000313" key="8">
    <source>
        <dbReference type="EMBL" id="KAG7374728.1"/>
    </source>
</evidence>
<comment type="subcellular location">
    <subcellularLocation>
        <location evidence="1">Membrane</location>
        <topology evidence="1">Multi-pass membrane protein</topology>
    </subcellularLocation>
</comment>
<feature type="compositionally biased region" description="Low complexity" evidence="5">
    <location>
        <begin position="363"/>
        <end position="374"/>
    </location>
</feature>
<protein>
    <submittedName>
        <fullName evidence="8">GAF sensor-containing diguanylate cyclase</fullName>
    </submittedName>
</protein>
<dbReference type="Pfam" id="PF10507">
    <property type="entry name" value="TMEM65"/>
    <property type="match status" value="1"/>
</dbReference>
<feature type="domain" description="GAF" evidence="7">
    <location>
        <begin position="190"/>
        <end position="448"/>
    </location>
</feature>
<feature type="transmembrane region" description="Helical" evidence="6">
    <location>
        <begin position="157"/>
        <end position="177"/>
    </location>
</feature>
<feature type="compositionally biased region" description="Polar residues" evidence="5">
    <location>
        <begin position="38"/>
        <end position="54"/>
    </location>
</feature>
<keyword evidence="2 6" id="KW-0812">Transmembrane</keyword>
<dbReference type="PANTHER" id="PTHR21706:SF15">
    <property type="entry name" value="TRANSMEMBRANE PROTEIN 65"/>
    <property type="match status" value="1"/>
</dbReference>
<comment type="caution">
    <text evidence="8">The sequence shown here is derived from an EMBL/GenBank/DDBJ whole genome shotgun (WGS) entry which is preliminary data.</text>
</comment>
<feature type="compositionally biased region" description="Low complexity" evidence="5">
    <location>
        <begin position="493"/>
        <end position="503"/>
    </location>
</feature>
<dbReference type="GO" id="GO:0016020">
    <property type="term" value="C:membrane"/>
    <property type="evidence" value="ECO:0007669"/>
    <property type="project" value="UniProtKB-SubCell"/>
</dbReference>
<dbReference type="InterPro" id="IPR003018">
    <property type="entry name" value="GAF"/>
</dbReference>
<reference evidence="8" key="1">
    <citation type="journal article" date="2021" name="Sci. Rep.">
        <title>Diploid genomic architecture of Nitzschia inconspicua, an elite biomass production diatom.</title>
        <authorList>
            <person name="Oliver A."/>
            <person name="Podell S."/>
            <person name="Pinowska A."/>
            <person name="Traller J.C."/>
            <person name="Smith S.R."/>
            <person name="McClure R."/>
            <person name="Beliaev A."/>
            <person name="Bohutskyi P."/>
            <person name="Hill E.A."/>
            <person name="Rabines A."/>
            <person name="Zheng H."/>
            <person name="Allen L.Z."/>
            <person name="Kuo A."/>
            <person name="Grigoriev I.V."/>
            <person name="Allen A.E."/>
            <person name="Hazlebeck D."/>
            <person name="Allen E.E."/>
        </authorList>
    </citation>
    <scope>NUCLEOTIDE SEQUENCE</scope>
    <source>
        <strain evidence="8">Hildebrandi</strain>
    </source>
</reference>
<dbReference type="OrthoDB" id="430821at2759"/>
<accession>A0A9K3Q8C1</accession>
<evidence type="ECO:0000256" key="1">
    <source>
        <dbReference type="ARBA" id="ARBA00004141"/>
    </source>
</evidence>
<evidence type="ECO:0000256" key="3">
    <source>
        <dbReference type="ARBA" id="ARBA00022989"/>
    </source>
</evidence>
<dbReference type="EMBL" id="JAGRRH010000001">
    <property type="protein sequence ID" value="KAG7374728.1"/>
    <property type="molecule type" value="Genomic_DNA"/>
</dbReference>
<feature type="region of interest" description="Disordered" evidence="5">
    <location>
        <begin position="467"/>
        <end position="515"/>
    </location>
</feature>
<keyword evidence="4 6" id="KW-0472">Membrane</keyword>
<dbReference type="InterPro" id="IPR019537">
    <property type="entry name" value="TMEM65"/>
</dbReference>
<gene>
    <name evidence="8" type="ORF">IV203_013823</name>
</gene>
<evidence type="ECO:0000256" key="5">
    <source>
        <dbReference type="SAM" id="MobiDB-lite"/>
    </source>
</evidence>
<evidence type="ECO:0000256" key="6">
    <source>
        <dbReference type="SAM" id="Phobius"/>
    </source>
</evidence>
<dbReference type="AlphaFoldDB" id="A0A9K3Q8C1"/>
<evidence type="ECO:0000259" key="7">
    <source>
        <dbReference type="SMART" id="SM00065"/>
    </source>
</evidence>
<sequence>MKSSTISNHSLLLRSRYPGSRLRTQQHRLSKSSRQAKRPTSSNAKPSSWTSTTTVPEPPFKTLKLVAFTTSIPFVGFGFMDNAILVLAGDAIDTTLGVMLGMSTLCAAAIGNIISDLCGIGLGTLIEDFCANTLKLPVPQLTTAQRQLRSVRYASQFGTAVGMTIGCILGMFPLLFIDTNKADKLRKKAQLQNLFQDVLLEGKSLVSAETTTLYLRVNKDENTQADQNHDKSRKDRGFFSWISWPFVSSKSSGGLNVMPYKPSPTGEYLYAMYYLVPSITPPEHVTTPVRHRDSIRGKISKDGHHASMASLQHRLQERLIPLGRGIVSRAVLTCDTWNIADVTDEPDFFPYSSANATTPNNGSATAKASSDASTKQSRNGFRTLVVVPILDGRGRAIGVLEALNKITDETHADEGDDSFTDQDVEILKSLASHISVSLQVFYQDNEDGESRLRDTIRIFKEMGIQGITDSTGTGMEAGGDGTSGDGRIPTLFPSSSNPPVSRIPRSRSSKLFPAD</sequence>
<keyword evidence="3 6" id="KW-1133">Transmembrane helix</keyword>
<dbReference type="SMART" id="SM00065">
    <property type="entry name" value="GAF"/>
    <property type="match status" value="1"/>
</dbReference>
<feature type="transmembrane region" description="Helical" evidence="6">
    <location>
        <begin position="65"/>
        <end position="88"/>
    </location>
</feature>
<evidence type="ECO:0000256" key="2">
    <source>
        <dbReference type="ARBA" id="ARBA00022692"/>
    </source>
</evidence>